<evidence type="ECO:0000313" key="1">
    <source>
        <dbReference type="EMBL" id="KOF93243.1"/>
    </source>
</evidence>
<sequence>MPSRTYIMKDEARVPGFKAQKDKVTLIMGGNAVGFMMKPGLIYKFANLQK</sequence>
<dbReference type="AlphaFoldDB" id="A0A0L8HVI5"/>
<accession>A0A0L8HVI5</accession>
<gene>
    <name evidence="1" type="ORF">OCBIM_22004834mg</name>
</gene>
<dbReference type="EMBL" id="KQ417209">
    <property type="protein sequence ID" value="KOF93243.1"/>
    <property type="molecule type" value="Genomic_DNA"/>
</dbReference>
<proteinExistence type="predicted"/>
<organism evidence="1">
    <name type="scientific">Octopus bimaculoides</name>
    <name type="common">California two-spotted octopus</name>
    <dbReference type="NCBI Taxonomy" id="37653"/>
    <lineage>
        <taxon>Eukaryota</taxon>
        <taxon>Metazoa</taxon>
        <taxon>Spiralia</taxon>
        <taxon>Lophotrochozoa</taxon>
        <taxon>Mollusca</taxon>
        <taxon>Cephalopoda</taxon>
        <taxon>Coleoidea</taxon>
        <taxon>Octopodiformes</taxon>
        <taxon>Octopoda</taxon>
        <taxon>Incirrata</taxon>
        <taxon>Octopodidae</taxon>
        <taxon>Octopus</taxon>
    </lineage>
</organism>
<name>A0A0L8HVI5_OCTBM</name>
<reference evidence="1" key="1">
    <citation type="submission" date="2015-07" db="EMBL/GenBank/DDBJ databases">
        <title>MeaNS - Measles Nucleotide Surveillance Program.</title>
        <authorList>
            <person name="Tran T."/>
            <person name="Druce J."/>
        </authorList>
    </citation>
    <scope>NUCLEOTIDE SEQUENCE</scope>
    <source>
        <strain evidence="1">UCB-OBI-ISO-001</strain>
        <tissue evidence="1">Gonad</tissue>
    </source>
</reference>
<protein>
    <submittedName>
        <fullName evidence="1">Uncharacterized protein</fullName>
    </submittedName>
</protein>